<protein>
    <submittedName>
        <fullName evidence="1">Uncharacterized protein</fullName>
    </submittedName>
</protein>
<keyword evidence="2" id="KW-1185">Reference proteome</keyword>
<sequence length="116" mass="13386">MSQHEPKKLGEVFSDPAVREFGSALRRALRGNDDYASLMDFEFAETPEDFADALRRFLRRYETFARREHLRRPSESALENIARLADIHGVRLVRAALISHALCRVEREEEAEGGER</sequence>
<reference evidence="1 2" key="1">
    <citation type="submission" date="2022-08" db="EMBL/GenBank/DDBJ databases">
        <title>Bacterial and archaeal communities from various locations to study Microbial Dark Matter (Phase II).</title>
        <authorList>
            <person name="Stepanauskas R."/>
        </authorList>
    </citation>
    <scope>NUCLEOTIDE SEQUENCE [LARGE SCALE GENOMIC DNA]</scope>
    <source>
        <strain evidence="1 2">PD1</strain>
    </source>
</reference>
<organism evidence="1 2">
    <name type="scientific">Candidatus Fervidibacter sacchari</name>
    <dbReference type="NCBI Taxonomy" id="1448929"/>
    <lineage>
        <taxon>Bacteria</taxon>
        <taxon>Candidatus Fervidibacterota</taxon>
        <taxon>Candidatus Fervidibacter</taxon>
    </lineage>
</organism>
<comment type="caution">
    <text evidence="1">The sequence shown here is derived from an EMBL/GenBank/DDBJ whole genome shotgun (WGS) entry which is preliminary data.</text>
</comment>
<dbReference type="EMBL" id="JANUCP010000006">
    <property type="protein sequence ID" value="MCS3920668.1"/>
    <property type="molecule type" value="Genomic_DNA"/>
</dbReference>
<proteinExistence type="predicted"/>
<dbReference type="Proteomes" id="UP001204798">
    <property type="component" value="Unassembled WGS sequence"/>
</dbReference>
<evidence type="ECO:0000313" key="1">
    <source>
        <dbReference type="EMBL" id="MCS3920668.1"/>
    </source>
</evidence>
<evidence type="ECO:0000313" key="2">
    <source>
        <dbReference type="Proteomes" id="UP001204798"/>
    </source>
</evidence>
<name>A0ABT2EUS1_9BACT</name>
<accession>A0ABT2EUS1</accession>
<gene>
    <name evidence="1" type="ORF">M2350_003103</name>
</gene>
<dbReference type="RefSeq" id="WP_259100639.1">
    <property type="nucleotide sequence ID" value="NZ_CP130454.1"/>
</dbReference>